<accession>A0ABZ0P7W3</accession>
<organism evidence="1 2">
    <name type="scientific">Cercospora beticola</name>
    <name type="common">Sugarbeet leaf spot fungus</name>
    <dbReference type="NCBI Taxonomy" id="122368"/>
    <lineage>
        <taxon>Eukaryota</taxon>
        <taxon>Fungi</taxon>
        <taxon>Dikarya</taxon>
        <taxon>Ascomycota</taxon>
        <taxon>Pezizomycotina</taxon>
        <taxon>Dothideomycetes</taxon>
        <taxon>Dothideomycetidae</taxon>
        <taxon>Mycosphaerellales</taxon>
        <taxon>Mycosphaerellaceae</taxon>
        <taxon>Cercospora</taxon>
    </lineage>
</organism>
<evidence type="ECO:0000313" key="2">
    <source>
        <dbReference type="Proteomes" id="UP001302367"/>
    </source>
</evidence>
<gene>
    <name evidence="1" type="ORF">RHO25_012667</name>
</gene>
<sequence length="62" mass="6645">MAILPGQDVLDNVKGSLKDLIPSANFLYVEACEKGIAGIVEEEDGRPSKLAMISRLIEDISA</sequence>
<proteinExistence type="predicted"/>
<protein>
    <submittedName>
        <fullName evidence="1">Uncharacterized protein</fullName>
    </submittedName>
</protein>
<dbReference type="Proteomes" id="UP001302367">
    <property type="component" value="Chromosome 9"/>
</dbReference>
<reference evidence="1 2" key="1">
    <citation type="submission" date="2023-09" db="EMBL/GenBank/DDBJ databases">
        <title>Complete-Gapless Cercospora beticola genome.</title>
        <authorList>
            <person name="Wyatt N.A."/>
            <person name="Spanner R.E."/>
            <person name="Bolton M.D."/>
        </authorList>
    </citation>
    <scope>NUCLEOTIDE SEQUENCE [LARGE SCALE GENOMIC DNA]</scope>
    <source>
        <strain evidence="1">Cb09-40</strain>
    </source>
</reference>
<dbReference type="RefSeq" id="XP_065459649.1">
    <property type="nucleotide sequence ID" value="XM_065603577.1"/>
</dbReference>
<name>A0ABZ0P7W3_CERBT</name>
<dbReference type="EMBL" id="CP134192">
    <property type="protein sequence ID" value="WPB08003.1"/>
    <property type="molecule type" value="Genomic_DNA"/>
</dbReference>
<dbReference type="GeneID" id="90644873"/>
<keyword evidence="2" id="KW-1185">Reference proteome</keyword>
<evidence type="ECO:0000313" key="1">
    <source>
        <dbReference type="EMBL" id="WPB08003.1"/>
    </source>
</evidence>